<dbReference type="SUPFAM" id="SSF55486">
    <property type="entry name" value="Metalloproteases ('zincins'), catalytic domain"/>
    <property type="match status" value="1"/>
</dbReference>
<feature type="domain" description="Secretion system C-terminal sorting" evidence="13">
    <location>
        <begin position="755"/>
        <end position="822"/>
    </location>
</feature>
<dbReference type="Pfam" id="PF02868">
    <property type="entry name" value="Peptidase_M4_C"/>
    <property type="match status" value="1"/>
</dbReference>
<keyword evidence="7" id="KW-0482">Metalloprotease</keyword>
<accession>A0A7K1TID6</accession>
<dbReference type="AlphaFoldDB" id="A0A7K1TID6"/>
<keyword evidence="2" id="KW-0645">Protease</keyword>
<evidence type="ECO:0000313" key="15">
    <source>
        <dbReference type="EMBL" id="MVN78168.1"/>
    </source>
</evidence>
<dbReference type="InterPro" id="IPR050728">
    <property type="entry name" value="Zinc_Metalloprotease_M4"/>
</dbReference>
<keyword evidence="6" id="KW-0862">Zinc</keyword>
<dbReference type="PRINTS" id="PR00730">
    <property type="entry name" value="THERMOLYSIN"/>
</dbReference>
<dbReference type="GO" id="GO:0046872">
    <property type="term" value="F:metal ion binding"/>
    <property type="evidence" value="ECO:0007669"/>
    <property type="project" value="UniProtKB-KW"/>
</dbReference>
<evidence type="ECO:0000256" key="5">
    <source>
        <dbReference type="ARBA" id="ARBA00022801"/>
    </source>
</evidence>
<evidence type="ECO:0000256" key="1">
    <source>
        <dbReference type="ARBA" id="ARBA00009388"/>
    </source>
</evidence>
<evidence type="ECO:0000256" key="9">
    <source>
        <dbReference type="SAM" id="SignalP"/>
    </source>
</evidence>
<evidence type="ECO:0000256" key="3">
    <source>
        <dbReference type="ARBA" id="ARBA00022723"/>
    </source>
</evidence>
<evidence type="ECO:0000256" key="6">
    <source>
        <dbReference type="ARBA" id="ARBA00022833"/>
    </source>
</evidence>
<dbReference type="PANTHER" id="PTHR33794:SF1">
    <property type="entry name" value="BACILLOLYSIN"/>
    <property type="match status" value="1"/>
</dbReference>
<evidence type="ECO:0000259" key="14">
    <source>
        <dbReference type="Pfam" id="PF20009"/>
    </source>
</evidence>
<dbReference type="InterPro" id="IPR001570">
    <property type="entry name" value="Peptidase_M4_C_domain"/>
</dbReference>
<comment type="caution">
    <text evidence="15">The sequence shown here is derived from an EMBL/GenBank/DDBJ whole genome shotgun (WGS) entry which is preliminary data.</text>
</comment>
<feature type="signal peptide" evidence="9">
    <location>
        <begin position="1"/>
        <end position="24"/>
    </location>
</feature>
<evidence type="ECO:0000256" key="8">
    <source>
        <dbReference type="PIRSR" id="PIRSR623612-1"/>
    </source>
</evidence>
<keyword evidence="4 9" id="KW-0732">Signal</keyword>
<feature type="active site" description="Proton donor" evidence="8">
    <location>
        <position position="482"/>
    </location>
</feature>
<feature type="domain" description="GEVED" evidence="14">
    <location>
        <begin position="651"/>
        <end position="726"/>
    </location>
</feature>
<dbReference type="RefSeq" id="WP_157567976.1">
    <property type="nucleotide sequence ID" value="NZ_WQKZ01000004.1"/>
</dbReference>
<keyword evidence="16" id="KW-1185">Reference proteome</keyword>
<dbReference type="InterPro" id="IPR026444">
    <property type="entry name" value="Secre_tail"/>
</dbReference>
<dbReference type="Gene3D" id="1.10.390.10">
    <property type="entry name" value="Neutral Protease Domain 2"/>
    <property type="match status" value="1"/>
</dbReference>
<dbReference type="CDD" id="cd09597">
    <property type="entry name" value="M4_TLP"/>
    <property type="match status" value="1"/>
</dbReference>
<dbReference type="PANTHER" id="PTHR33794">
    <property type="entry name" value="BACILLOLYSIN"/>
    <property type="match status" value="1"/>
</dbReference>
<gene>
    <name evidence="15" type="ORF">GO988_17710</name>
</gene>
<organism evidence="15 16">
    <name type="scientific">Hymenobacter ginkgonis</name>
    <dbReference type="NCBI Taxonomy" id="2682976"/>
    <lineage>
        <taxon>Bacteria</taxon>
        <taxon>Pseudomonadati</taxon>
        <taxon>Bacteroidota</taxon>
        <taxon>Cytophagia</taxon>
        <taxon>Cytophagales</taxon>
        <taxon>Hymenobacteraceae</taxon>
        <taxon>Hymenobacter</taxon>
    </lineage>
</organism>
<feature type="domain" description="Peptidase M4 C-terminal" evidence="11">
    <location>
        <begin position="394"/>
        <end position="571"/>
    </location>
</feature>
<dbReference type="InterPro" id="IPR011096">
    <property type="entry name" value="FTP_domain"/>
</dbReference>
<dbReference type="Gene3D" id="3.10.170.10">
    <property type="match status" value="1"/>
</dbReference>
<name>A0A7K1TID6_9BACT</name>
<evidence type="ECO:0000256" key="7">
    <source>
        <dbReference type="ARBA" id="ARBA00023049"/>
    </source>
</evidence>
<dbReference type="InterPro" id="IPR023612">
    <property type="entry name" value="Peptidase_M4"/>
</dbReference>
<sequence length="826" mass="87228">MTNKYYVAAWLALGVAALPHLAKAQASLVQKKELGTDGQPTLVEFSAAGRATLAATDGAQVLRQQLNLGANEQMRPAKLETDQLGFSHQKFDQYYKGVKIEHATYTVHSRANQVQSISGDYEAVPTLSVQPSLSADAALAKALAFVGAKKYMWQDGVEEAGLKLQANSATATYRPMGDLVLVRDNRQNAEGDGPLVLAWKFNVYAQQPVSRTYIYVDANTGDIVLRDAIIKHATGATATFATAYSGTRSLATETATGGYHLREYTRGLGIETYNCKKSNSYTAATDFVDADNNWTAAEYNNANYDNVAGDAHFGAQATYDYWKGVHARNSYDNAGAKIKSYVHFDDVPGGAGYENAYWDGTEMTYGDGASTFKPLTALDVCGHEIGHAVCEKTANLTYANESGAMNEGLSDIWGASVEKYTCDNLGLTKSTWDIGEDIMKAGGALRSMSNPNLYGQPALYKGKYWAATTTAPSNANDQGGVHTNSGVLNYWYYLISMGKSGTNESGNAYSVAALGISAAAKITFRMESVYMTASSTYANARTYSIQAATDLYGAGSTQVQAVTNAWYAVGVGAAYGGTTPPPTTTAYCTSKGTSQAYEYIDLVKLGTGINRTSAANGGYYDGTALSTSVAAGSSQTISFSAGFTGSAYTEYWKIFIDYNQDGDFADTGETIVSGSSASTGTLTSTFTVPTTAKTGKTRLRVVMSDASATTSCGTYSYGETEDYSVTITGGAAIAATATQAGLAAATISGDARLEMYPNPATDHLQLTLTNGADLTSVAVVDALGAKVLAAHYAGNGQLDVSGLASGLYTVLASDGQHSFSQHFVKQ</sequence>
<evidence type="ECO:0000313" key="16">
    <source>
        <dbReference type="Proteomes" id="UP000441336"/>
    </source>
</evidence>
<evidence type="ECO:0000259" key="12">
    <source>
        <dbReference type="Pfam" id="PF07504"/>
    </source>
</evidence>
<dbReference type="Pfam" id="PF18962">
    <property type="entry name" value="Por_Secre_tail"/>
    <property type="match status" value="1"/>
</dbReference>
<dbReference type="Pfam" id="PF01447">
    <property type="entry name" value="Peptidase_M4"/>
    <property type="match status" value="1"/>
</dbReference>
<dbReference type="Pfam" id="PF20009">
    <property type="entry name" value="GEVED"/>
    <property type="match status" value="1"/>
</dbReference>
<protein>
    <submittedName>
        <fullName evidence="15">T9SS type A sorting domain-containing protein</fullName>
    </submittedName>
</protein>
<keyword evidence="3" id="KW-0479">Metal-binding</keyword>
<evidence type="ECO:0000259" key="13">
    <source>
        <dbReference type="Pfam" id="PF18962"/>
    </source>
</evidence>
<evidence type="ECO:0000259" key="10">
    <source>
        <dbReference type="Pfam" id="PF01447"/>
    </source>
</evidence>
<reference evidence="15 16" key="1">
    <citation type="submission" date="2019-12" db="EMBL/GenBank/DDBJ databases">
        <title>Hymenobacter sp. HMF4947 Genome sequencing and assembly.</title>
        <authorList>
            <person name="Kang H."/>
            <person name="Cha I."/>
            <person name="Kim H."/>
            <person name="Joh K."/>
        </authorList>
    </citation>
    <scope>NUCLEOTIDE SEQUENCE [LARGE SCALE GENOMIC DNA]</scope>
    <source>
        <strain evidence="15 16">HMF4947</strain>
    </source>
</reference>
<dbReference type="EMBL" id="WQKZ01000004">
    <property type="protein sequence ID" value="MVN78168.1"/>
    <property type="molecule type" value="Genomic_DNA"/>
</dbReference>
<comment type="similarity">
    <text evidence="1">Belongs to the peptidase M4 family.</text>
</comment>
<dbReference type="Gene3D" id="3.10.450.490">
    <property type="match status" value="1"/>
</dbReference>
<keyword evidence="5" id="KW-0378">Hydrolase</keyword>
<dbReference type="InterPro" id="IPR027268">
    <property type="entry name" value="Peptidase_M4/M1_CTD_sf"/>
</dbReference>
<dbReference type="Pfam" id="PF07504">
    <property type="entry name" value="FTP"/>
    <property type="match status" value="1"/>
</dbReference>
<evidence type="ECO:0000256" key="4">
    <source>
        <dbReference type="ARBA" id="ARBA00022729"/>
    </source>
</evidence>
<feature type="active site" evidence="8">
    <location>
        <position position="384"/>
    </location>
</feature>
<evidence type="ECO:0000259" key="11">
    <source>
        <dbReference type="Pfam" id="PF02868"/>
    </source>
</evidence>
<feature type="domain" description="FTP" evidence="12">
    <location>
        <begin position="74"/>
        <end position="121"/>
    </location>
</feature>
<feature type="domain" description="Peptidase M4" evidence="10">
    <location>
        <begin position="241"/>
        <end position="390"/>
    </location>
</feature>
<dbReference type="InterPro" id="IPR013856">
    <property type="entry name" value="Peptidase_M4_domain"/>
</dbReference>
<dbReference type="InterPro" id="IPR045474">
    <property type="entry name" value="GEVED"/>
</dbReference>
<feature type="chain" id="PRO_5029574127" evidence="9">
    <location>
        <begin position="25"/>
        <end position="826"/>
    </location>
</feature>
<dbReference type="Proteomes" id="UP000441336">
    <property type="component" value="Unassembled WGS sequence"/>
</dbReference>
<evidence type="ECO:0000256" key="2">
    <source>
        <dbReference type="ARBA" id="ARBA00022670"/>
    </source>
</evidence>
<dbReference type="NCBIfam" id="TIGR04183">
    <property type="entry name" value="Por_Secre_tail"/>
    <property type="match status" value="1"/>
</dbReference>
<proteinExistence type="inferred from homology"/>
<dbReference type="GO" id="GO:0006508">
    <property type="term" value="P:proteolysis"/>
    <property type="evidence" value="ECO:0007669"/>
    <property type="project" value="UniProtKB-KW"/>
</dbReference>
<dbReference type="GO" id="GO:0004222">
    <property type="term" value="F:metalloendopeptidase activity"/>
    <property type="evidence" value="ECO:0007669"/>
    <property type="project" value="InterPro"/>
</dbReference>